<gene>
    <name evidence="2" type="ORF">DFP72DRAFT_911073</name>
</gene>
<dbReference type="Proteomes" id="UP000521943">
    <property type="component" value="Unassembled WGS sequence"/>
</dbReference>
<evidence type="ECO:0000313" key="2">
    <source>
        <dbReference type="EMBL" id="KAF6750404.1"/>
    </source>
</evidence>
<proteinExistence type="predicted"/>
<evidence type="ECO:0000313" key="3">
    <source>
        <dbReference type="Proteomes" id="UP000521943"/>
    </source>
</evidence>
<dbReference type="SUPFAM" id="SSF50685">
    <property type="entry name" value="Barwin-like endoglucanases"/>
    <property type="match status" value="1"/>
</dbReference>
<dbReference type="Gene3D" id="2.40.40.10">
    <property type="entry name" value="RlpA-like domain"/>
    <property type="match status" value="1"/>
</dbReference>
<comment type="caution">
    <text evidence="2">The sequence shown here is derived from an EMBL/GenBank/DDBJ whole genome shotgun (WGS) entry which is preliminary data.</text>
</comment>
<dbReference type="EMBL" id="JACGCI010000057">
    <property type="protein sequence ID" value="KAF6750404.1"/>
    <property type="molecule type" value="Genomic_DNA"/>
</dbReference>
<dbReference type="CDD" id="cd22191">
    <property type="entry name" value="DPBB_RlpA_EXP_N-like"/>
    <property type="match status" value="1"/>
</dbReference>
<feature type="non-terminal residue" evidence="2">
    <location>
        <position position="1"/>
    </location>
</feature>
<dbReference type="OrthoDB" id="623670at2759"/>
<keyword evidence="3" id="KW-1185">Reference proteome</keyword>
<reference evidence="2 3" key="1">
    <citation type="submission" date="2020-07" db="EMBL/GenBank/DDBJ databases">
        <title>Comparative genomics of pyrophilous fungi reveals a link between fire events and developmental genes.</title>
        <authorList>
            <consortium name="DOE Joint Genome Institute"/>
            <person name="Steindorff A.S."/>
            <person name="Carver A."/>
            <person name="Calhoun S."/>
            <person name="Stillman K."/>
            <person name="Liu H."/>
            <person name="Lipzen A."/>
            <person name="Pangilinan J."/>
            <person name="Labutti K."/>
            <person name="Bruns T.D."/>
            <person name="Grigoriev I.V."/>
        </authorList>
    </citation>
    <scope>NUCLEOTIDE SEQUENCE [LARGE SCALE GENOMIC DNA]</scope>
    <source>
        <strain evidence="2 3">CBS 144469</strain>
    </source>
</reference>
<feature type="signal peptide" evidence="1">
    <location>
        <begin position="1"/>
        <end position="24"/>
    </location>
</feature>
<name>A0A8H6HPJ8_9AGAR</name>
<sequence length="122" mass="13752">MMSSCLSLRLMLLALFLSVVNVLGHTGDATWYNTGLGNCGAWSRPTDFIVAIPTGQYDSGHRCWHRLWISYEGRSIHAVGRRLVSELQPVQHRPLALSFHGARTPLRRPPPQRDLELHAIQL</sequence>
<feature type="chain" id="PRO_5034652805" evidence="1">
    <location>
        <begin position="25"/>
        <end position="122"/>
    </location>
</feature>
<accession>A0A8H6HPJ8</accession>
<keyword evidence="1" id="KW-0732">Signal</keyword>
<protein>
    <submittedName>
        <fullName evidence="2">Uncharacterized protein</fullName>
    </submittedName>
</protein>
<evidence type="ECO:0000256" key="1">
    <source>
        <dbReference type="SAM" id="SignalP"/>
    </source>
</evidence>
<dbReference type="InterPro" id="IPR036908">
    <property type="entry name" value="RlpA-like_sf"/>
</dbReference>
<dbReference type="AlphaFoldDB" id="A0A8H6HPJ8"/>
<organism evidence="2 3">
    <name type="scientific">Ephemerocybe angulata</name>
    <dbReference type="NCBI Taxonomy" id="980116"/>
    <lineage>
        <taxon>Eukaryota</taxon>
        <taxon>Fungi</taxon>
        <taxon>Dikarya</taxon>
        <taxon>Basidiomycota</taxon>
        <taxon>Agaricomycotina</taxon>
        <taxon>Agaricomycetes</taxon>
        <taxon>Agaricomycetidae</taxon>
        <taxon>Agaricales</taxon>
        <taxon>Agaricineae</taxon>
        <taxon>Psathyrellaceae</taxon>
        <taxon>Ephemerocybe</taxon>
    </lineage>
</organism>